<name>A0A4Y3QKC8_MICTE</name>
<comment type="caution">
    <text evidence="1">The sequence shown here is derived from an EMBL/GenBank/DDBJ whole genome shotgun (WGS) entry which is preliminary data.</text>
</comment>
<dbReference type="EMBL" id="BJML01000004">
    <property type="protein sequence ID" value="GEB45724.1"/>
    <property type="molecule type" value="Genomic_DNA"/>
</dbReference>
<proteinExistence type="predicted"/>
<dbReference type="Proteomes" id="UP000319525">
    <property type="component" value="Unassembled WGS sequence"/>
</dbReference>
<evidence type="ECO:0000313" key="2">
    <source>
        <dbReference type="Proteomes" id="UP000319525"/>
    </source>
</evidence>
<evidence type="ECO:0008006" key="3">
    <source>
        <dbReference type="Google" id="ProtNLM"/>
    </source>
</evidence>
<reference evidence="1 2" key="1">
    <citation type="submission" date="2019-06" db="EMBL/GenBank/DDBJ databases">
        <title>Whole genome shotgun sequence of Microbacterium testaceum NBRC 12675.</title>
        <authorList>
            <person name="Hosoyama A."/>
            <person name="Uohara A."/>
            <person name="Ohji S."/>
            <person name="Ichikawa N."/>
        </authorList>
    </citation>
    <scope>NUCLEOTIDE SEQUENCE [LARGE SCALE GENOMIC DNA]</scope>
    <source>
        <strain evidence="1 2">NBRC 12675</strain>
    </source>
</reference>
<dbReference type="GeneID" id="57144359"/>
<protein>
    <recommendedName>
        <fullName evidence="3">DUF2599 domain-containing protein</fullName>
    </recommendedName>
</protein>
<dbReference type="AlphaFoldDB" id="A0A4Y3QKC8"/>
<gene>
    <name evidence="1" type="ORF">MTE01_16690</name>
</gene>
<evidence type="ECO:0000313" key="1">
    <source>
        <dbReference type="EMBL" id="GEB45724.1"/>
    </source>
</evidence>
<dbReference type="OrthoDB" id="4412570at2"/>
<dbReference type="RefSeq" id="WP_141376786.1">
    <property type="nucleotide sequence ID" value="NZ_BJML01000004.1"/>
</dbReference>
<sequence>MKFLWTGLVWLCDVESVKTKSVAIALAVGALVTPLSAAALPAQTAPETDLKDALSITSTVESDVIQPVLEDNVALSYKPDSAVVAEATINASEVSIPLNPADGVTYGDITIGLPTSSAAEDAQSVQPGVVGYDDEQFSVAVALKSSADLQFSTVVSDASAPTRFDYELTLPSGAELSLGANGSAWAIGADSEFLLGVESPWAVDANGQEVPTHFEVHGHTLTQVVDHSSGSYAYPIVADPYAGRNIFDRVTTYQPHKDQVDLVLSSWGRAIQLGQMSGDPSTGWAKGQQILQKNGWDEAVARGANVLNTKATYRHQYDCHRVGAYTPYTGGTAWNLEGWRAPKANWLSDNPQRHKCNW</sequence>
<accession>A0A4Y3QKC8</accession>
<organism evidence="1 2">
    <name type="scientific">Microbacterium testaceum</name>
    <name type="common">Aureobacterium testaceum</name>
    <name type="synonym">Brevibacterium testaceum</name>
    <dbReference type="NCBI Taxonomy" id="2033"/>
    <lineage>
        <taxon>Bacteria</taxon>
        <taxon>Bacillati</taxon>
        <taxon>Actinomycetota</taxon>
        <taxon>Actinomycetes</taxon>
        <taxon>Micrococcales</taxon>
        <taxon>Microbacteriaceae</taxon>
        <taxon>Microbacterium</taxon>
    </lineage>
</organism>